<feature type="domain" description="Trimeric autotransporter adhesin YadA-like head" evidence="1">
    <location>
        <begin position="993"/>
        <end position="1013"/>
    </location>
</feature>
<reference evidence="2 3" key="1">
    <citation type="submission" date="2023-10" db="EMBL/GenBank/DDBJ databases">
        <title>Rubellicoccus peritrichatus gen. nov., sp. nov., isolated from an algae of coral reef tank.</title>
        <authorList>
            <person name="Luo J."/>
        </authorList>
    </citation>
    <scope>NUCLEOTIDE SEQUENCE [LARGE SCALE GENOMIC DNA]</scope>
    <source>
        <strain evidence="2 3">CR14</strain>
    </source>
</reference>
<sequence length="1206" mass="123869">MHNQDLKQKIKNTKADLAMNTYRKYIAFSLITAAFITPASYAETLTVEGDLEVTAAGTAEGDLTVENELTVGEDTTVTSPAVKTDFKVESNGVIWAGEGAGFDDTNLIPTGTGSRMIWVPSKNALRAGEATNTIWDEANIGDHSVAFGSGKASGIYSFAFGGVTLSPSLGSAFYSSEATGDYSFAASGGNASGDYSFAFGSEPNSPLFSTAQGNHSIAMGAGGQANGNHSIAIGNYAQANGDHSISLGVSTVAGAWNSIAIGNSARSWYRSSTAFGVNNILGVVENSWRDSDPLFEIGNGGTSGINYSNALTVLKDGRMALGTHSSIAALQTQEETVQIQGPVLLGDYAGGTVPATPTAGAIRYNATENDFIGYDGTDWKSLTDPGTVTSATQLVDSQGNTVVSIDGNGDLTFDANSTVTFDGAVVSTGGLTTDALQVGASEAIDEATATSLIDLSELLPSPDATAQDWIKNFYTDDSIVVYVLDIDDYGNRYVTGYYRGGFSIGNDIDFQSASSTDYEVFLMKFDSSGDLLWTRSIVNDGSSTGVVVDNSSGSVYVTGSFYDTLEIVSGEVHTSAGSADTYVAGFDSNTGNPLWANTYGGVGSDSGGQIAVDGNGSVFVTGRFIDPLQIVSGETLTSNGSADFWIAGFSGSTGTPLWANSYGGSGNDIINGITANSSSSVYVTGSFWNSIEVVSGNTLTSAGYGDVLVAGFNGVTGAPLWANAYGNNSNGGDSGGEIAVDSANGSLIVTGSFRDSIEIVSGNTLNSNGGNDFFIAAFDDATGNSLWAGSYGGSSGDGVGKIALDGHGSFITAGTFGDSMELISGEILNSMGSTDIFVAAFSTTNGTPLWAKSFGSSSNDSVHGFSAAPDGSLTLSLRVSSATTFGSQIAFADALYTFAPDWLNTYAPVSPVQNTLNVYRSKAIGEHSIALGDHVIAEGDSSIAWGNGNVALGNNSTAWGNQNNAEGDSTSVWGSDNFARGDYSTVWGGENIASGANSTAWGRGNIASGDYSTVWGDSAFAANEAIGHSSTAWGALTKAIGDYSTAWGIFAQATGSYSTVWGFHSRAESYVSTALGHYNVGGFDAANNGNTTWIDYDPLFEIGNGTGNSARANAVTVLKNGQTTLQNKHWFASVDVDSDGVIDSGADLTAVPADPDGATAQDESSAGEALVVNGHTRLVGNVDISGIVTIQPQGDLSMGDFGGSGL</sequence>
<dbReference type="CDD" id="cd12820">
    <property type="entry name" value="LbR_YadA-like"/>
    <property type="match status" value="2"/>
</dbReference>
<dbReference type="PANTHER" id="PTHR35580">
    <property type="entry name" value="CELL SURFACE GLYCOPROTEIN (S-LAYER PROTEIN)-LIKE PROTEIN"/>
    <property type="match status" value="1"/>
</dbReference>
<dbReference type="RefSeq" id="WP_317833807.1">
    <property type="nucleotide sequence ID" value="NZ_CP136920.1"/>
</dbReference>
<name>A0AAQ3QV99_9BACT</name>
<dbReference type="SUPFAM" id="SSF50998">
    <property type="entry name" value="Quinoprotein alcohol dehydrogenase-like"/>
    <property type="match status" value="1"/>
</dbReference>
<keyword evidence="3" id="KW-1185">Reference proteome</keyword>
<protein>
    <recommendedName>
        <fullName evidence="1">Trimeric autotransporter adhesin YadA-like head domain-containing protein</fullName>
    </recommendedName>
</protein>
<accession>A0AAQ3QV99</accession>
<gene>
    <name evidence="2" type="ORF">RZN69_22215</name>
</gene>
<dbReference type="AlphaFoldDB" id="A0AAQ3QV99"/>
<dbReference type="Pfam" id="PF05658">
    <property type="entry name" value="YadA_head"/>
    <property type="match status" value="4"/>
</dbReference>
<evidence type="ECO:0000313" key="2">
    <source>
        <dbReference type="EMBL" id="WOO41343.1"/>
    </source>
</evidence>
<dbReference type="GO" id="GO:0019867">
    <property type="term" value="C:outer membrane"/>
    <property type="evidence" value="ECO:0007669"/>
    <property type="project" value="InterPro"/>
</dbReference>
<dbReference type="InterPro" id="IPR011047">
    <property type="entry name" value="Quinoprotein_ADH-like_sf"/>
</dbReference>
<dbReference type="Gene3D" id="2.150.10.10">
    <property type="entry name" value="Serralysin-like metalloprotease, C-terminal"/>
    <property type="match status" value="3"/>
</dbReference>
<evidence type="ECO:0000313" key="3">
    <source>
        <dbReference type="Proteomes" id="UP001304300"/>
    </source>
</evidence>
<dbReference type="Proteomes" id="UP001304300">
    <property type="component" value="Chromosome"/>
</dbReference>
<dbReference type="InterPro" id="IPR052918">
    <property type="entry name" value="Motility_Chemotaxis_Reg"/>
</dbReference>
<dbReference type="InterPro" id="IPR011049">
    <property type="entry name" value="Serralysin-like_metalloprot_C"/>
</dbReference>
<dbReference type="InterPro" id="IPR008640">
    <property type="entry name" value="Adhesin_Head_dom"/>
</dbReference>
<feature type="domain" description="Trimeric autotransporter adhesin YadA-like head" evidence="1">
    <location>
        <begin position="225"/>
        <end position="248"/>
    </location>
</feature>
<feature type="domain" description="Trimeric autotransporter adhesin YadA-like head" evidence="1">
    <location>
        <begin position="937"/>
        <end position="961"/>
    </location>
</feature>
<dbReference type="SUPFAM" id="SSF101967">
    <property type="entry name" value="Adhesin YadA, collagen-binding domain"/>
    <property type="match status" value="3"/>
</dbReference>
<feature type="domain" description="Trimeric autotransporter adhesin YadA-like head" evidence="1">
    <location>
        <begin position="1039"/>
        <end position="1059"/>
    </location>
</feature>
<evidence type="ECO:0000259" key="1">
    <source>
        <dbReference type="Pfam" id="PF05658"/>
    </source>
</evidence>
<dbReference type="EMBL" id="CP136920">
    <property type="protein sequence ID" value="WOO41343.1"/>
    <property type="molecule type" value="Genomic_DNA"/>
</dbReference>
<organism evidence="2 3">
    <name type="scientific">Rubellicoccus peritrichatus</name>
    <dbReference type="NCBI Taxonomy" id="3080537"/>
    <lineage>
        <taxon>Bacteria</taxon>
        <taxon>Pseudomonadati</taxon>
        <taxon>Verrucomicrobiota</taxon>
        <taxon>Opitutia</taxon>
        <taxon>Puniceicoccales</taxon>
        <taxon>Cerasicoccaceae</taxon>
        <taxon>Rubellicoccus</taxon>
    </lineage>
</organism>
<proteinExistence type="predicted"/>
<dbReference type="PANTHER" id="PTHR35580:SF1">
    <property type="entry name" value="PHYTASE-LIKE DOMAIN-CONTAINING PROTEIN"/>
    <property type="match status" value="1"/>
</dbReference>